<feature type="transmembrane region" description="Helical" evidence="2">
    <location>
        <begin position="225"/>
        <end position="247"/>
    </location>
</feature>
<accession>A0ABX0W0I7</accession>
<dbReference type="RefSeq" id="WP_167638976.1">
    <property type="nucleotide sequence ID" value="NZ_JAATOP010000011.1"/>
</dbReference>
<organism evidence="4 5">
    <name type="scientific">Marivivens donghaensis</name>
    <dbReference type="NCBI Taxonomy" id="1699413"/>
    <lineage>
        <taxon>Bacteria</taxon>
        <taxon>Pseudomonadati</taxon>
        <taxon>Pseudomonadota</taxon>
        <taxon>Alphaproteobacteria</taxon>
        <taxon>Rhodobacterales</taxon>
        <taxon>Paracoccaceae</taxon>
        <taxon>Marivivens group</taxon>
        <taxon>Marivivens</taxon>
    </lineage>
</organism>
<dbReference type="EMBL" id="JAATOP010000011">
    <property type="protein sequence ID" value="NIY73593.1"/>
    <property type="molecule type" value="Genomic_DNA"/>
</dbReference>
<evidence type="ECO:0000256" key="2">
    <source>
        <dbReference type="SAM" id="Phobius"/>
    </source>
</evidence>
<feature type="compositionally biased region" description="Basic and acidic residues" evidence="1">
    <location>
        <begin position="111"/>
        <end position="134"/>
    </location>
</feature>
<feature type="compositionally biased region" description="Basic and acidic residues" evidence="1">
    <location>
        <begin position="156"/>
        <end position="187"/>
    </location>
</feature>
<dbReference type="Proteomes" id="UP000709466">
    <property type="component" value="Unassembled WGS sequence"/>
</dbReference>
<keyword evidence="2" id="KW-1133">Transmembrane helix</keyword>
<evidence type="ECO:0000256" key="1">
    <source>
        <dbReference type="SAM" id="MobiDB-lite"/>
    </source>
</evidence>
<evidence type="ECO:0000313" key="4">
    <source>
        <dbReference type="EMBL" id="NIY73593.1"/>
    </source>
</evidence>
<feature type="region of interest" description="Disordered" evidence="1">
    <location>
        <begin position="55"/>
        <end position="216"/>
    </location>
</feature>
<protein>
    <submittedName>
        <fullName evidence="4">Thioredoxin</fullName>
    </submittedName>
</protein>
<comment type="caution">
    <text evidence="4">The sequence shown here is derived from an EMBL/GenBank/DDBJ whole genome shotgun (WGS) entry which is preliminary data.</text>
</comment>
<gene>
    <name evidence="4" type="ORF">HCZ30_14260</name>
</gene>
<dbReference type="NCBIfam" id="TIGR02098">
    <property type="entry name" value="MJ0042_CXXC"/>
    <property type="match status" value="1"/>
</dbReference>
<reference evidence="4 5" key="1">
    <citation type="submission" date="2020-03" db="EMBL/GenBank/DDBJ databases">
        <title>Bacterial isolates of synthetic phycosphere.</title>
        <authorList>
            <person name="Fu H."/>
            <person name="Moran M.A."/>
        </authorList>
    </citation>
    <scope>NUCLEOTIDE SEQUENCE [LARGE SCALE GENOMIC DNA]</scope>
    <source>
        <strain evidence="4 5">HF1</strain>
    </source>
</reference>
<evidence type="ECO:0000259" key="3">
    <source>
        <dbReference type="Pfam" id="PF13717"/>
    </source>
</evidence>
<dbReference type="InterPro" id="IPR011723">
    <property type="entry name" value="Znf/thioredoxin_put"/>
</dbReference>
<sequence length="282" mass="30918">MRLICPNCGAQYEVPDDVIPDGGRDVQCSNCAHTWFEKPGDSETFELSDAGISIPEVEVEEPVAPPPPVPPRATERAAPAAPVAPPVAPEYDDYEDEDDDDDFVAPSGPRRSIDPDVAEILKAEAEREAERRAANPEPEGFFETQTELGLEEPSSLEERRAAEARARMARLRGEQPADPDTPRRDLLPDIEEINSTLRPASDRAENEPSPTEAVQDRRRGFRTGFFGMILISAVAVTVYVLAAQIALSLPMAEPYLDSYVVWVDGLRNALDIWVQGLLAEAA</sequence>
<dbReference type="Pfam" id="PF13717">
    <property type="entry name" value="Zn_ribbon_4"/>
    <property type="match status" value="1"/>
</dbReference>
<evidence type="ECO:0000313" key="5">
    <source>
        <dbReference type="Proteomes" id="UP000709466"/>
    </source>
</evidence>
<feature type="domain" description="Zinc finger/thioredoxin putative" evidence="3">
    <location>
        <begin position="1"/>
        <end position="36"/>
    </location>
</feature>
<keyword evidence="2" id="KW-0472">Membrane</keyword>
<keyword evidence="5" id="KW-1185">Reference proteome</keyword>
<name>A0ABX0W0I7_9RHOB</name>
<proteinExistence type="predicted"/>
<keyword evidence="2" id="KW-0812">Transmembrane</keyword>
<feature type="compositionally biased region" description="Acidic residues" evidence="1">
    <location>
        <begin position="90"/>
        <end position="103"/>
    </location>
</feature>